<dbReference type="SMART" id="SM00596">
    <property type="entry name" value="PRE_C2HC"/>
    <property type="match status" value="1"/>
</dbReference>
<organism evidence="2 3">
    <name type="scientific">Cinara cedri</name>
    <dbReference type="NCBI Taxonomy" id="506608"/>
    <lineage>
        <taxon>Eukaryota</taxon>
        <taxon>Metazoa</taxon>
        <taxon>Ecdysozoa</taxon>
        <taxon>Arthropoda</taxon>
        <taxon>Hexapoda</taxon>
        <taxon>Insecta</taxon>
        <taxon>Pterygota</taxon>
        <taxon>Neoptera</taxon>
        <taxon>Paraneoptera</taxon>
        <taxon>Hemiptera</taxon>
        <taxon>Sternorrhyncha</taxon>
        <taxon>Aphidomorpha</taxon>
        <taxon>Aphidoidea</taxon>
        <taxon>Aphididae</taxon>
        <taxon>Lachninae</taxon>
        <taxon>Cinara</taxon>
    </lineage>
</organism>
<name>A0A5E4MUZ9_9HEMI</name>
<dbReference type="Pfam" id="PF03372">
    <property type="entry name" value="Exo_endo_phos"/>
    <property type="match status" value="1"/>
</dbReference>
<gene>
    <name evidence="2" type="ORF">CINCED_3A012913</name>
</gene>
<proteinExistence type="predicted"/>
<dbReference type="PANTHER" id="PTHR33273:SF2">
    <property type="entry name" value="ENDONUCLEASE_EXONUCLEASE_PHOSPHATASE DOMAIN-CONTAINING PROTEIN"/>
    <property type="match status" value="1"/>
</dbReference>
<dbReference type="Gene3D" id="3.60.10.10">
    <property type="entry name" value="Endonuclease/exonuclease/phosphatase"/>
    <property type="match status" value="1"/>
</dbReference>
<dbReference type="GO" id="GO:0004527">
    <property type="term" value="F:exonuclease activity"/>
    <property type="evidence" value="ECO:0007669"/>
    <property type="project" value="UniProtKB-KW"/>
</dbReference>
<keyword evidence="3" id="KW-1185">Reference proteome</keyword>
<dbReference type="Proteomes" id="UP000325440">
    <property type="component" value="Unassembled WGS sequence"/>
</dbReference>
<dbReference type="EMBL" id="CABPRJ010001007">
    <property type="protein sequence ID" value="VVC34682.1"/>
    <property type="molecule type" value="Genomic_DNA"/>
</dbReference>
<keyword evidence="2" id="KW-0540">Nuclease</keyword>
<accession>A0A5E4MUZ9</accession>
<dbReference type="OrthoDB" id="6626684at2759"/>
<protein>
    <submittedName>
        <fullName evidence="2">Pre-C2HC domain,Endonuclease/exonuclease/phosphatase</fullName>
    </submittedName>
</protein>
<feature type="domain" description="Pre-C2HC" evidence="1">
    <location>
        <begin position="1"/>
        <end position="80"/>
    </location>
</feature>
<keyword evidence="2" id="KW-0255">Endonuclease</keyword>
<sequence length="402" mass="46127">MGIITNELYDQGHEVSEITNIRIKKKSDPKNKNSEWTSIRLLLFFVDLKPRKNNKDIYNIKQLCHQIIKIEPPRKKKKYRIRTAKHKSAVYVKYSEGHRTEDCPKSKKTKAKCPNCGENYTANWKGCSAYNKAIERAPPKQVSTVQRIQQKPVTANVAYPQMASTSKVYPKISQPKGNEESITLNDILVALTNRRQEFEDLLHSENIDIALISEIHITAWTFFKIRNYRIYTTIHPSGKAQGCTAVLIKESIKHYELEKYSVNHIQAKSVSVNDGNNDLTVAEIYCLPLGGADEIKFAEFFHTLGSRFIVGDDYNAKHTHWESRLITQKGRALLKVAKNINAEIITTSKPTYWPTDPNKIPDLLDFFIMKGKSYNYIEVLELTELTSDHIPVLLTLSFNVIR</sequence>
<keyword evidence="2" id="KW-0269">Exonuclease</keyword>
<evidence type="ECO:0000313" key="2">
    <source>
        <dbReference type="EMBL" id="VVC34682.1"/>
    </source>
</evidence>
<keyword evidence="2" id="KW-0378">Hydrolase</keyword>
<dbReference type="InterPro" id="IPR005135">
    <property type="entry name" value="Endo/exonuclease/phosphatase"/>
</dbReference>
<dbReference type="InterPro" id="IPR036691">
    <property type="entry name" value="Endo/exonu/phosph_ase_sf"/>
</dbReference>
<dbReference type="SUPFAM" id="SSF56219">
    <property type="entry name" value="DNase I-like"/>
    <property type="match status" value="1"/>
</dbReference>
<dbReference type="AlphaFoldDB" id="A0A5E4MUZ9"/>
<dbReference type="InterPro" id="IPR006579">
    <property type="entry name" value="Pre_C2HC_dom"/>
</dbReference>
<reference evidence="2 3" key="1">
    <citation type="submission" date="2019-08" db="EMBL/GenBank/DDBJ databases">
        <authorList>
            <person name="Alioto T."/>
            <person name="Alioto T."/>
            <person name="Gomez Garrido J."/>
        </authorList>
    </citation>
    <scope>NUCLEOTIDE SEQUENCE [LARGE SCALE GENOMIC DNA]</scope>
</reference>
<dbReference type="GO" id="GO:0004519">
    <property type="term" value="F:endonuclease activity"/>
    <property type="evidence" value="ECO:0007669"/>
    <property type="project" value="UniProtKB-KW"/>
</dbReference>
<dbReference type="PANTHER" id="PTHR33273">
    <property type="entry name" value="DOMAIN-CONTAINING PROTEIN, PUTATIVE-RELATED"/>
    <property type="match status" value="1"/>
</dbReference>
<dbReference type="Pfam" id="PF07530">
    <property type="entry name" value="PRE_C2HC"/>
    <property type="match status" value="1"/>
</dbReference>
<evidence type="ECO:0000313" key="3">
    <source>
        <dbReference type="Proteomes" id="UP000325440"/>
    </source>
</evidence>
<evidence type="ECO:0000259" key="1">
    <source>
        <dbReference type="SMART" id="SM00596"/>
    </source>
</evidence>